<name>A0AAX4PLV5_9CHLO</name>
<dbReference type="EMBL" id="CP151519">
    <property type="protein sequence ID" value="WZN67313.1"/>
    <property type="molecule type" value="Genomic_DNA"/>
</dbReference>
<proteinExistence type="inferred from homology"/>
<keyword evidence="2 4" id="KW-0689">Ribosomal protein</keyword>
<comment type="similarity">
    <text evidence="1 4">Belongs to the bacterial ribosomal protein bL17 family.</text>
</comment>
<organism evidence="5 6">
    <name type="scientific">Chloropicon roscoffensis</name>
    <dbReference type="NCBI Taxonomy" id="1461544"/>
    <lineage>
        <taxon>Eukaryota</taxon>
        <taxon>Viridiplantae</taxon>
        <taxon>Chlorophyta</taxon>
        <taxon>Chloropicophyceae</taxon>
        <taxon>Chloropicales</taxon>
        <taxon>Chloropicaceae</taxon>
        <taxon>Chloropicon</taxon>
    </lineage>
</organism>
<dbReference type="GO" id="GO:0003735">
    <property type="term" value="F:structural constituent of ribosome"/>
    <property type="evidence" value="ECO:0007669"/>
    <property type="project" value="InterPro"/>
</dbReference>
<evidence type="ECO:0000256" key="1">
    <source>
        <dbReference type="ARBA" id="ARBA00008777"/>
    </source>
</evidence>
<protein>
    <submittedName>
        <fullName evidence="5">Ribosomal protein L17</fullName>
    </submittedName>
</protein>
<evidence type="ECO:0000256" key="2">
    <source>
        <dbReference type="ARBA" id="ARBA00022980"/>
    </source>
</evidence>
<dbReference type="GO" id="GO:0022625">
    <property type="term" value="C:cytosolic large ribosomal subunit"/>
    <property type="evidence" value="ECO:0007669"/>
    <property type="project" value="TreeGrafter"/>
</dbReference>
<dbReference type="Proteomes" id="UP001472866">
    <property type="component" value="Chromosome 19"/>
</dbReference>
<evidence type="ECO:0000256" key="3">
    <source>
        <dbReference type="ARBA" id="ARBA00023274"/>
    </source>
</evidence>
<dbReference type="SUPFAM" id="SSF64263">
    <property type="entry name" value="Prokaryotic ribosomal protein L17"/>
    <property type="match status" value="1"/>
</dbReference>
<accession>A0AAX4PLV5</accession>
<sequence>MRGGGRKLGRKTSHRIAMLRTMVDQLVQNQRIRTTLAKAKEIKPLADKMVTLGKRGTVEARRKAQAFLRTDDAIHRVFTEMAERYKLRNGGYTRLAHLPARQKDGAKMAVVEFVDREGEIWPARPPQANQKVPKQLFPPAARAAMDESSS</sequence>
<dbReference type="InterPro" id="IPR036373">
    <property type="entry name" value="Ribosomal_bL17_sf"/>
</dbReference>
<dbReference type="PANTHER" id="PTHR14413:SF16">
    <property type="entry name" value="LARGE RIBOSOMAL SUBUNIT PROTEIN BL17M"/>
    <property type="match status" value="1"/>
</dbReference>
<dbReference type="AlphaFoldDB" id="A0AAX4PLV5"/>
<dbReference type="NCBIfam" id="TIGR00059">
    <property type="entry name" value="L17"/>
    <property type="match status" value="1"/>
</dbReference>
<keyword evidence="6" id="KW-1185">Reference proteome</keyword>
<dbReference type="InterPro" id="IPR000456">
    <property type="entry name" value="Ribosomal_bL17"/>
</dbReference>
<dbReference type="PROSITE" id="PS01167">
    <property type="entry name" value="RIBOSOMAL_L17"/>
    <property type="match status" value="1"/>
</dbReference>
<dbReference type="Gene3D" id="3.90.1030.10">
    <property type="entry name" value="Ribosomal protein L17"/>
    <property type="match status" value="1"/>
</dbReference>
<evidence type="ECO:0000313" key="5">
    <source>
        <dbReference type="EMBL" id="WZN67313.1"/>
    </source>
</evidence>
<dbReference type="InterPro" id="IPR047859">
    <property type="entry name" value="Ribosomal_bL17_CS"/>
</dbReference>
<evidence type="ECO:0000313" key="6">
    <source>
        <dbReference type="Proteomes" id="UP001472866"/>
    </source>
</evidence>
<gene>
    <name evidence="5" type="ORF">HKI87_19g88880</name>
</gene>
<dbReference type="PANTHER" id="PTHR14413">
    <property type="entry name" value="RIBOSOMAL PROTEIN L17"/>
    <property type="match status" value="1"/>
</dbReference>
<keyword evidence="3 4" id="KW-0687">Ribonucleoprotein</keyword>
<evidence type="ECO:0000256" key="4">
    <source>
        <dbReference type="RuleBase" id="RU000660"/>
    </source>
</evidence>
<dbReference type="Pfam" id="PF01196">
    <property type="entry name" value="Ribosomal_L17"/>
    <property type="match status" value="1"/>
</dbReference>
<reference evidence="5 6" key="1">
    <citation type="submission" date="2024-03" db="EMBL/GenBank/DDBJ databases">
        <title>Complete genome sequence of the green alga Chloropicon roscoffensis RCC1871.</title>
        <authorList>
            <person name="Lemieux C."/>
            <person name="Pombert J.-F."/>
            <person name="Otis C."/>
            <person name="Turmel M."/>
        </authorList>
    </citation>
    <scope>NUCLEOTIDE SEQUENCE [LARGE SCALE GENOMIC DNA]</scope>
    <source>
        <strain evidence="5 6">RCC1871</strain>
    </source>
</reference>
<dbReference type="HAMAP" id="MF_01368">
    <property type="entry name" value="Ribosomal_bL17"/>
    <property type="match status" value="1"/>
</dbReference>
<dbReference type="GO" id="GO:0006412">
    <property type="term" value="P:translation"/>
    <property type="evidence" value="ECO:0007669"/>
    <property type="project" value="InterPro"/>
</dbReference>